<feature type="transmembrane region" description="Helical" evidence="10">
    <location>
        <begin position="180"/>
        <end position="200"/>
    </location>
</feature>
<evidence type="ECO:0000313" key="13">
    <source>
        <dbReference type="EMBL" id="KAJ9630171.1"/>
    </source>
</evidence>
<dbReference type="SFLD" id="SFLDS00003">
    <property type="entry name" value="Haloacid_Dehalogenase"/>
    <property type="match status" value="1"/>
</dbReference>
<dbReference type="PROSITE" id="PS00154">
    <property type="entry name" value="ATPASE_E1_E2"/>
    <property type="match status" value="1"/>
</dbReference>
<protein>
    <recommendedName>
        <fullName evidence="12">HMA domain-containing protein</fullName>
    </recommendedName>
</protein>
<dbReference type="GO" id="GO:0043682">
    <property type="term" value="F:P-type divalent copper transporter activity"/>
    <property type="evidence" value="ECO:0007669"/>
    <property type="project" value="TreeGrafter"/>
</dbReference>
<dbReference type="NCBIfam" id="TIGR01494">
    <property type="entry name" value="ATPase_P-type"/>
    <property type="match status" value="2"/>
</dbReference>
<dbReference type="Proteomes" id="UP001172681">
    <property type="component" value="Unassembled WGS sequence"/>
</dbReference>
<dbReference type="PANTHER" id="PTHR43520">
    <property type="entry name" value="ATP7, ISOFORM B"/>
    <property type="match status" value="1"/>
</dbReference>
<dbReference type="Gene3D" id="3.40.50.1000">
    <property type="entry name" value="HAD superfamily/HAD-like"/>
    <property type="match status" value="1"/>
</dbReference>
<evidence type="ECO:0000256" key="2">
    <source>
        <dbReference type="ARBA" id="ARBA00006024"/>
    </source>
</evidence>
<keyword evidence="9 10" id="KW-0472">Membrane</keyword>
<dbReference type="Pfam" id="PF00702">
    <property type="entry name" value="Hydrolase"/>
    <property type="match status" value="1"/>
</dbReference>
<evidence type="ECO:0000256" key="5">
    <source>
        <dbReference type="ARBA" id="ARBA00022741"/>
    </source>
</evidence>
<gene>
    <name evidence="13" type="ORF">H2204_008676</name>
</gene>
<dbReference type="GO" id="GO:0055070">
    <property type="term" value="P:copper ion homeostasis"/>
    <property type="evidence" value="ECO:0007669"/>
    <property type="project" value="TreeGrafter"/>
</dbReference>
<dbReference type="CDD" id="cd00371">
    <property type="entry name" value="HMA"/>
    <property type="match status" value="1"/>
</dbReference>
<dbReference type="Gene3D" id="2.70.150.10">
    <property type="entry name" value="Calcium-transporting ATPase, cytoplasmic transduction domain A"/>
    <property type="match status" value="1"/>
</dbReference>
<dbReference type="SUPFAM" id="SSF56784">
    <property type="entry name" value="HAD-like"/>
    <property type="match status" value="1"/>
</dbReference>
<keyword evidence="7" id="KW-1278">Translocase</keyword>
<evidence type="ECO:0000256" key="10">
    <source>
        <dbReference type="RuleBase" id="RU362081"/>
    </source>
</evidence>
<feature type="transmembrane region" description="Helical" evidence="10">
    <location>
        <begin position="458"/>
        <end position="482"/>
    </location>
</feature>
<feature type="transmembrane region" description="Helical" evidence="10">
    <location>
        <begin position="815"/>
        <end position="834"/>
    </location>
</feature>
<feature type="transmembrane region" description="Helical" evidence="10">
    <location>
        <begin position="786"/>
        <end position="809"/>
    </location>
</feature>
<evidence type="ECO:0000256" key="1">
    <source>
        <dbReference type="ARBA" id="ARBA00004127"/>
    </source>
</evidence>
<keyword evidence="14" id="KW-1185">Reference proteome</keyword>
<keyword evidence="3 10" id="KW-0812">Transmembrane</keyword>
<dbReference type="Gene3D" id="3.40.1110.10">
    <property type="entry name" value="Calcium-transporting ATPase, cytoplasmic domain N"/>
    <property type="match status" value="1"/>
</dbReference>
<accession>A0AA38XZH7</accession>
<evidence type="ECO:0000256" key="7">
    <source>
        <dbReference type="ARBA" id="ARBA00022967"/>
    </source>
</evidence>
<dbReference type="EMBL" id="JAPDRN010000064">
    <property type="protein sequence ID" value="KAJ9630171.1"/>
    <property type="molecule type" value="Genomic_DNA"/>
</dbReference>
<dbReference type="InterPro" id="IPR044492">
    <property type="entry name" value="P_typ_ATPase_HD_dom"/>
</dbReference>
<dbReference type="InterPro" id="IPR059000">
    <property type="entry name" value="ATPase_P-type_domA"/>
</dbReference>
<feature type="domain" description="HMA" evidence="12">
    <location>
        <begin position="57"/>
        <end position="124"/>
    </location>
</feature>
<dbReference type="AlphaFoldDB" id="A0AA38XZH7"/>
<keyword evidence="4 10" id="KW-0479">Metal-binding</keyword>
<evidence type="ECO:0000313" key="14">
    <source>
        <dbReference type="Proteomes" id="UP001172681"/>
    </source>
</evidence>
<evidence type="ECO:0000256" key="4">
    <source>
        <dbReference type="ARBA" id="ARBA00022723"/>
    </source>
</evidence>
<feature type="region of interest" description="Disordered" evidence="11">
    <location>
        <begin position="29"/>
        <end position="52"/>
    </location>
</feature>
<reference evidence="13" key="1">
    <citation type="submission" date="2022-10" db="EMBL/GenBank/DDBJ databases">
        <title>Culturing micro-colonial fungi from biological soil crusts in the Mojave desert and describing Neophaeococcomyces mojavensis, and introducing the new genera and species Taxawa tesnikishii.</title>
        <authorList>
            <person name="Kurbessoian T."/>
            <person name="Stajich J.E."/>
        </authorList>
    </citation>
    <scope>NUCLEOTIDE SEQUENCE</scope>
    <source>
        <strain evidence="13">TK_35</strain>
    </source>
</reference>
<evidence type="ECO:0000256" key="6">
    <source>
        <dbReference type="ARBA" id="ARBA00022840"/>
    </source>
</evidence>
<sequence length="849" mass="91546">MRSQLVKTCQFLDLDQGIRYNDELDPTVTLERGHDDGARDTTDKPAAYNHGKTDDQTSAILSIDGMTCSACVQTVTAALERLEEVKEVRTSLQTNESVVISDGKKPLDATRLVDAVREAGYEARLGPRTHSEVMELLKLKKDIALLKESFSGLARYGAVLQVLAYTSNVVGGWASQSSKAATLAGILRLALALIAVMNQYQYALWIHSDCWRLLRRRHLNMNSLISLSTLVGLVFTFLDILVVGPLKSTSYAMTTSGLTLVVVAGRYLDILSRRQASKHLVKLYEGLSGQDYVQLQPSGKASAYPPPQVLESIKVPSSFLRPGDTIKLDPFCVVPCDCYVVEGTSTVNQSLITGEALPITKSLGDSLLAGTQNLNGSLSCVVNREREESFYAQLVRSVSEAGANKIKGQDVIDTVTRWFSLVVVLLAFSSPTIELYYQQKLSRPVGFYVAMCRFVERVMTILVSACPCALGLAVPSAVVASIDAAHSKGILLTKGVSTLQELERVDQMVFDKTGTLTEGNFEVESITMHPAWKGKEAMLWTLVCALEEHEANGHPIGVALFKKGLQETSAGWLKSVARPSLSDTVSVPGRGVAGKVGIENAHGSSSRHRVCIGNQEFLRENSVASSLDTESVKPQVPGIAVHIGVDGILVATIQLQDQVKPEARETLRTLVDRGYGVSMLTGDAEAEASRVASLLGIPILASRASPADKLEHIRSLQKAGSKVAMIGDGLNDAPSLAASDVGIIMTCNSSAATVGGSVMILNSGLGSLPLLGSIIKITMRQIRWNIIWAVCYNVIALSLATGILMPLGYTLKPSFGAGLMSMSSVMITMQSLWLRSRLLEKDFEVKGKE</sequence>
<dbReference type="InterPro" id="IPR023214">
    <property type="entry name" value="HAD_sf"/>
</dbReference>
<dbReference type="GO" id="GO:0005524">
    <property type="term" value="F:ATP binding"/>
    <property type="evidence" value="ECO:0007669"/>
    <property type="project" value="UniProtKB-UniRule"/>
</dbReference>
<dbReference type="SUPFAM" id="SSF81653">
    <property type="entry name" value="Calcium ATPase, transduction domain A"/>
    <property type="match status" value="1"/>
</dbReference>
<dbReference type="SFLD" id="SFLDF00027">
    <property type="entry name" value="p-type_atpase"/>
    <property type="match status" value="1"/>
</dbReference>
<dbReference type="PANTHER" id="PTHR43520:SF8">
    <property type="entry name" value="P-TYPE CU(+) TRANSPORTER"/>
    <property type="match status" value="1"/>
</dbReference>
<keyword evidence="5 10" id="KW-0547">Nucleotide-binding</keyword>
<evidence type="ECO:0000256" key="9">
    <source>
        <dbReference type="ARBA" id="ARBA00023136"/>
    </source>
</evidence>
<dbReference type="Pfam" id="PF00122">
    <property type="entry name" value="E1-E2_ATPase"/>
    <property type="match status" value="1"/>
</dbReference>
<feature type="transmembrane region" description="Helical" evidence="10">
    <location>
        <begin position="418"/>
        <end position="438"/>
    </location>
</feature>
<dbReference type="InterPro" id="IPR018303">
    <property type="entry name" value="ATPase_P-typ_P_site"/>
</dbReference>
<dbReference type="Pfam" id="PF00403">
    <property type="entry name" value="HMA"/>
    <property type="match status" value="1"/>
</dbReference>
<dbReference type="SUPFAM" id="SSF55008">
    <property type="entry name" value="HMA, heavy metal-associated domain"/>
    <property type="match status" value="1"/>
</dbReference>
<dbReference type="PRINTS" id="PR00119">
    <property type="entry name" value="CATATPASE"/>
</dbReference>
<dbReference type="GO" id="GO:0005507">
    <property type="term" value="F:copper ion binding"/>
    <property type="evidence" value="ECO:0007669"/>
    <property type="project" value="TreeGrafter"/>
</dbReference>
<feature type="compositionally biased region" description="Basic and acidic residues" evidence="11">
    <location>
        <begin position="31"/>
        <end position="43"/>
    </location>
</feature>
<dbReference type="InterPro" id="IPR006121">
    <property type="entry name" value="HMA_dom"/>
</dbReference>
<feature type="transmembrane region" description="Helical" evidence="10">
    <location>
        <begin position="153"/>
        <end position="174"/>
    </location>
</feature>
<evidence type="ECO:0000259" key="12">
    <source>
        <dbReference type="PROSITE" id="PS50846"/>
    </source>
</evidence>
<evidence type="ECO:0000256" key="3">
    <source>
        <dbReference type="ARBA" id="ARBA00022692"/>
    </source>
</evidence>
<feature type="transmembrane region" description="Helical" evidence="10">
    <location>
        <begin position="249"/>
        <end position="268"/>
    </location>
</feature>
<dbReference type="GO" id="GO:0016020">
    <property type="term" value="C:membrane"/>
    <property type="evidence" value="ECO:0007669"/>
    <property type="project" value="UniProtKB-SubCell"/>
</dbReference>
<dbReference type="GO" id="GO:0012505">
    <property type="term" value="C:endomembrane system"/>
    <property type="evidence" value="ECO:0007669"/>
    <property type="project" value="UniProtKB-SubCell"/>
</dbReference>
<dbReference type="Gene3D" id="3.30.70.100">
    <property type="match status" value="1"/>
</dbReference>
<comment type="similarity">
    <text evidence="2 10">Belongs to the cation transport ATPase (P-type) (TC 3.A.3) family. Type IB subfamily.</text>
</comment>
<dbReference type="InterPro" id="IPR001757">
    <property type="entry name" value="P_typ_ATPase"/>
</dbReference>
<dbReference type="SFLD" id="SFLDG00002">
    <property type="entry name" value="C1.7:_P-type_atpase_like"/>
    <property type="match status" value="1"/>
</dbReference>
<dbReference type="InterPro" id="IPR023299">
    <property type="entry name" value="ATPase_P-typ_cyto_dom_N"/>
</dbReference>
<dbReference type="InterPro" id="IPR036163">
    <property type="entry name" value="HMA_dom_sf"/>
</dbReference>
<name>A0AA38XZH7_9EURO</name>
<keyword evidence="6 10" id="KW-0067">ATP-binding</keyword>
<dbReference type="NCBIfam" id="TIGR01525">
    <property type="entry name" value="ATPase-IB_hvy"/>
    <property type="match status" value="1"/>
</dbReference>
<evidence type="ECO:0000256" key="8">
    <source>
        <dbReference type="ARBA" id="ARBA00022989"/>
    </source>
</evidence>
<organism evidence="13 14">
    <name type="scientific">Knufia peltigerae</name>
    <dbReference type="NCBI Taxonomy" id="1002370"/>
    <lineage>
        <taxon>Eukaryota</taxon>
        <taxon>Fungi</taxon>
        <taxon>Dikarya</taxon>
        <taxon>Ascomycota</taxon>
        <taxon>Pezizomycotina</taxon>
        <taxon>Eurotiomycetes</taxon>
        <taxon>Chaetothyriomycetidae</taxon>
        <taxon>Chaetothyriales</taxon>
        <taxon>Trichomeriaceae</taxon>
        <taxon>Knufia</taxon>
    </lineage>
</organism>
<dbReference type="PROSITE" id="PS50846">
    <property type="entry name" value="HMA_2"/>
    <property type="match status" value="1"/>
</dbReference>
<comment type="subcellular location">
    <subcellularLocation>
        <location evidence="1">Endomembrane system</location>
        <topology evidence="1">Multi-pass membrane protein</topology>
    </subcellularLocation>
    <subcellularLocation>
        <location evidence="10">Membrane</location>
    </subcellularLocation>
</comment>
<evidence type="ECO:0000256" key="11">
    <source>
        <dbReference type="SAM" id="MobiDB-lite"/>
    </source>
</evidence>
<comment type="caution">
    <text evidence="13">The sequence shown here is derived from an EMBL/GenBank/DDBJ whole genome shotgun (WGS) entry which is preliminary data.</text>
</comment>
<dbReference type="InterPro" id="IPR027256">
    <property type="entry name" value="P-typ_ATPase_IB"/>
</dbReference>
<keyword evidence="8 10" id="KW-1133">Transmembrane helix</keyword>
<feature type="transmembrane region" description="Helical" evidence="10">
    <location>
        <begin position="221"/>
        <end position="243"/>
    </location>
</feature>
<dbReference type="InterPro" id="IPR036412">
    <property type="entry name" value="HAD-like_sf"/>
</dbReference>
<dbReference type="InterPro" id="IPR008250">
    <property type="entry name" value="ATPase_P-typ_transduc_dom_A_sf"/>
</dbReference>
<dbReference type="GO" id="GO:0016887">
    <property type="term" value="F:ATP hydrolysis activity"/>
    <property type="evidence" value="ECO:0007669"/>
    <property type="project" value="InterPro"/>
</dbReference>
<proteinExistence type="inferred from homology"/>